<dbReference type="FunFam" id="3.30.70.580:FF:000002">
    <property type="entry name" value="tRNA pseudouridine synthase"/>
    <property type="match status" value="1"/>
</dbReference>
<comment type="catalytic activity">
    <reaction evidence="4">
        <text>a uridine in tRNA = a pseudouridine in tRNA</text>
        <dbReference type="Rhea" id="RHEA:54572"/>
        <dbReference type="Rhea" id="RHEA-COMP:13339"/>
        <dbReference type="Rhea" id="RHEA-COMP:13934"/>
        <dbReference type="ChEBI" id="CHEBI:65314"/>
        <dbReference type="ChEBI" id="CHEBI:65315"/>
    </reaction>
</comment>
<dbReference type="Gene3D" id="3.30.70.580">
    <property type="entry name" value="Pseudouridine synthase I, catalytic domain, N-terminal subdomain"/>
    <property type="match status" value="1"/>
</dbReference>
<keyword evidence="2" id="KW-0819">tRNA processing</keyword>
<accession>A0A7J8AWF9</accession>
<sequence>MGVPRLLAAAGALWRACRPWTPLLGRRHLGLSPMAGNAKSPAPVVARQEQDKKARCGWQGGARVWEETEPQTKKLKSCEDGEPHRKPPKRKIVLLLAYSGKGYHGMQRNVGSSQFKTIEDELVSALVRAGCIPESHGEDMKKMSFQRCARTDKGVSAAGQVVSLKVRLIDDILAKINSHLPSHIRILGPQPPGRGRTQRLRRGPVEHLGRGCDVCARSRHCCFVHALNLESLESRDVASLPQDLRPTSFCFPHRENLLQSVFRSA</sequence>
<dbReference type="EMBL" id="JACAGC010000001">
    <property type="protein sequence ID" value="KAF6390702.1"/>
    <property type="molecule type" value="Genomic_DNA"/>
</dbReference>
<dbReference type="PANTHER" id="PTHR11142:SF4">
    <property type="entry name" value="PSEUDOURIDYLATE SYNTHASE 1 HOMOLOG"/>
    <property type="match status" value="1"/>
</dbReference>
<name>A0A7J8AWF9_RHIFE</name>
<evidence type="ECO:0000313" key="5">
    <source>
        <dbReference type="EMBL" id="KAF6390702.1"/>
    </source>
</evidence>
<evidence type="ECO:0000256" key="2">
    <source>
        <dbReference type="ARBA" id="ARBA00022694"/>
    </source>
</evidence>
<dbReference type="GO" id="GO:0031119">
    <property type="term" value="P:tRNA pseudouridine synthesis"/>
    <property type="evidence" value="ECO:0007669"/>
    <property type="project" value="UniProtKB-ARBA"/>
</dbReference>
<dbReference type="GO" id="GO:1990481">
    <property type="term" value="P:mRNA pseudouridine synthesis"/>
    <property type="evidence" value="ECO:0007669"/>
    <property type="project" value="TreeGrafter"/>
</dbReference>
<dbReference type="GO" id="GO:0003723">
    <property type="term" value="F:RNA binding"/>
    <property type="evidence" value="ECO:0007669"/>
    <property type="project" value="InterPro"/>
</dbReference>
<evidence type="ECO:0000256" key="3">
    <source>
        <dbReference type="ARBA" id="ARBA00023235"/>
    </source>
</evidence>
<dbReference type="InterPro" id="IPR001406">
    <property type="entry name" value="PsdUridine_synth_TruA"/>
</dbReference>
<evidence type="ECO:0000313" key="6">
    <source>
        <dbReference type="Proteomes" id="UP000585614"/>
    </source>
</evidence>
<reference evidence="5 6" key="1">
    <citation type="journal article" date="2020" name="Nature">
        <title>Six reference-quality genomes reveal evolution of bat adaptations.</title>
        <authorList>
            <person name="Jebb D."/>
            <person name="Huang Z."/>
            <person name="Pippel M."/>
            <person name="Hughes G.M."/>
            <person name="Lavrichenko K."/>
            <person name="Devanna P."/>
            <person name="Winkler S."/>
            <person name="Jermiin L.S."/>
            <person name="Skirmuntt E.C."/>
            <person name="Katzourakis A."/>
            <person name="Burkitt-Gray L."/>
            <person name="Ray D.A."/>
            <person name="Sullivan K.A.M."/>
            <person name="Roscito J.G."/>
            <person name="Kirilenko B.M."/>
            <person name="Davalos L.M."/>
            <person name="Corthals A.P."/>
            <person name="Power M.L."/>
            <person name="Jones G."/>
            <person name="Ransome R.D."/>
            <person name="Dechmann D.K.N."/>
            <person name="Locatelli A.G."/>
            <person name="Puechmaille S.J."/>
            <person name="Fedrigo O."/>
            <person name="Jarvis E.D."/>
            <person name="Hiller M."/>
            <person name="Vernes S.C."/>
            <person name="Myers E.W."/>
            <person name="Teeling E.C."/>
        </authorList>
    </citation>
    <scope>NUCLEOTIDE SEQUENCE [LARGE SCALE GENOMIC DNA]</scope>
    <source>
        <strain evidence="5">MRhiFer1</strain>
        <tissue evidence="5">Lung</tissue>
    </source>
</reference>
<dbReference type="GO" id="GO:0005634">
    <property type="term" value="C:nucleus"/>
    <property type="evidence" value="ECO:0007669"/>
    <property type="project" value="TreeGrafter"/>
</dbReference>
<evidence type="ECO:0000256" key="1">
    <source>
        <dbReference type="ARBA" id="ARBA00009375"/>
    </source>
</evidence>
<proteinExistence type="inferred from homology"/>
<dbReference type="AlphaFoldDB" id="A0A7J8AWF9"/>
<protein>
    <submittedName>
        <fullName evidence="5">Pseudouridine synthase 1</fullName>
    </submittedName>
</protein>
<comment type="caution">
    <text evidence="5">The sequence shown here is derived from an EMBL/GenBank/DDBJ whole genome shotgun (WGS) entry which is preliminary data.</text>
</comment>
<dbReference type="InterPro" id="IPR020103">
    <property type="entry name" value="PsdUridine_synth_cat_dom_sf"/>
</dbReference>
<dbReference type="PANTHER" id="PTHR11142">
    <property type="entry name" value="PSEUDOURIDYLATE SYNTHASE"/>
    <property type="match status" value="1"/>
</dbReference>
<keyword evidence="3" id="KW-0413">Isomerase</keyword>
<organism evidence="5 6">
    <name type="scientific">Rhinolophus ferrumequinum</name>
    <name type="common">Greater horseshoe bat</name>
    <dbReference type="NCBI Taxonomy" id="59479"/>
    <lineage>
        <taxon>Eukaryota</taxon>
        <taxon>Metazoa</taxon>
        <taxon>Chordata</taxon>
        <taxon>Craniata</taxon>
        <taxon>Vertebrata</taxon>
        <taxon>Euteleostomi</taxon>
        <taxon>Mammalia</taxon>
        <taxon>Eutheria</taxon>
        <taxon>Laurasiatheria</taxon>
        <taxon>Chiroptera</taxon>
        <taxon>Yinpterochiroptera</taxon>
        <taxon>Rhinolophoidea</taxon>
        <taxon>Rhinolophidae</taxon>
        <taxon>Rhinolophinae</taxon>
        <taxon>Rhinolophus</taxon>
    </lineage>
</organism>
<dbReference type="InterPro" id="IPR020094">
    <property type="entry name" value="TruA/RsuA/RluB/E/F_N"/>
</dbReference>
<dbReference type="GO" id="GO:0009982">
    <property type="term" value="F:pseudouridine synthase activity"/>
    <property type="evidence" value="ECO:0007669"/>
    <property type="project" value="InterPro"/>
</dbReference>
<evidence type="ECO:0000256" key="4">
    <source>
        <dbReference type="ARBA" id="ARBA00036943"/>
    </source>
</evidence>
<gene>
    <name evidence="5" type="ORF">mRhiFer1_013875</name>
</gene>
<dbReference type="SUPFAM" id="SSF55120">
    <property type="entry name" value="Pseudouridine synthase"/>
    <property type="match status" value="1"/>
</dbReference>
<comment type="similarity">
    <text evidence="1">Belongs to the tRNA pseudouridine synthase TruA family.</text>
</comment>
<dbReference type="Proteomes" id="UP000585614">
    <property type="component" value="Unassembled WGS sequence"/>
</dbReference>